<accession>A0A8J5LLL5</accession>
<feature type="compositionally biased region" description="Gly residues" evidence="1">
    <location>
        <begin position="20"/>
        <end position="45"/>
    </location>
</feature>
<dbReference type="Gene3D" id="2.40.50.140">
    <property type="entry name" value="Nucleic acid-binding proteins"/>
    <property type="match status" value="1"/>
</dbReference>
<organism evidence="3 4">
    <name type="scientific">Zingiber officinale</name>
    <name type="common">Ginger</name>
    <name type="synonym">Amomum zingiber</name>
    <dbReference type="NCBI Taxonomy" id="94328"/>
    <lineage>
        <taxon>Eukaryota</taxon>
        <taxon>Viridiplantae</taxon>
        <taxon>Streptophyta</taxon>
        <taxon>Embryophyta</taxon>
        <taxon>Tracheophyta</taxon>
        <taxon>Spermatophyta</taxon>
        <taxon>Magnoliopsida</taxon>
        <taxon>Liliopsida</taxon>
        <taxon>Zingiberales</taxon>
        <taxon>Zingiberaceae</taxon>
        <taxon>Zingiber</taxon>
    </lineage>
</organism>
<dbReference type="SUPFAM" id="SSF50249">
    <property type="entry name" value="Nucleic acid-binding proteins"/>
    <property type="match status" value="1"/>
</dbReference>
<dbReference type="EMBL" id="JACMSC010000006">
    <property type="protein sequence ID" value="KAG6517444.1"/>
    <property type="molecule type" value="Genomic_DNA"/>
</dbReference>
<evidence type="ECO:0000259" key="2">
    <source>
        <dbReference type="Pfam" id="PF21473"/>
    </source>
</evidence>
<feature type="compositionally biased region" description="Gly residues" evidence="1">
    <location>
        <begin position="53"/>
        <end position="75"/>
    </location>
</feature>
<gene>
    <name evidence="3" type="ORF">ZIOFF_020836</name>
</gene>
<feature type="domain" description="Single-stranded DNA binding protein Ssb-like OB fold" evidence="2">
    <location>
        <begin position="150"/>
        <end position="211"/>
    </location>
</feature>
<feature type="region of interest" description="Disordered" evidence="1">
    <location>
        <begin position="20"/>
        <end position="86"/>
    </location>
</feature>
<name>A0A8J5LLL5_ZINOF</name>
<evidence type="ECO:0000313" key="4">
    <source>
        <dbReference type="Proteomes" id="UP000734854"/>
    </source>
</evidence>
<dbReference type="PANTHER" id="PTHR31472:SF5">
    <property type="entry name" value="OS05G0244600 PROTEIN"/>
    <property type="match status" value="1"/>
</dbReference>
<keyword evidence="4" id="KW-1185">Reference proteome</keyword>
<sequence>MASEHLRNCLQGACAPGIPGRGGKNGIGGRSDGVEGGNNGLGGRSDGIDGGRKGIGGRINAGGSSGLGCRKGNGGRSEEGCSSEGFGGRKGMGGRIEGLGGGRKAVKLLAALAEEAAEQRRMKRSDRIDVVFIVEMSESKPAMAKPEFTPRLISLGLVRQMRLAGCLVGDETGMTVFTARNEQGTAVVLRNAIDMFKGSMWLALDKWGRIETTDSADSTVKEGNHISLIEFELVTVVDE</sequence>
<dbReference type="Pfam" id="PF21473">
    <property type="entry name" value="OB_Ssb-like"/>
    <property type="match status" value="1"/>
</dbReference>
<evidence type="ECO:0000313" key="3">
    <source>
        <dbReference type="EMBL" id="KAG6517444.1"/>
    </source>
</evidence>
<dbReference type="Proteomes" id="UP000734854">
    <property type="component" value="Unassembled WGS sequence"/>
</dbReference>
<dbReference type="AlphaFoldDB" id="A0A8J5LLL5"/>
<protein>
    <recommendedName>
        <fullName evidence="2">Single-stranded DNA binding protein Ssb-like OB fold domain-containing protein</fullName>
    </recommendedName>
</protein>
<dbReference type="InterPro" id="IPR012340">
    <property type="entry name" value="NA-bd_OB-fold"/>
</dbReference>
<proteinExistence type="predicted"/>
<reference evidence="3 4" key="1">
    <citation type="submission" date="2020-08" db="EMBL/GenBank/DDBJ databases">
        <title>Plant Genome Project.</title>
        <authorList>
            <person name="Zhang R.-G."/>
        </authorList>
    </citation>
    <scope>NUCLEOTIDE SEQUENCE [LARGE SCALE GENOMIC DNA]</scope>
    <source>
        <tissue evidence="3">Rhizome</tissue>
    </source>
</reference>
<comment type="caution">
    <text evidence="3">The sequence shown here is derived from an EMBL/GenBank/DDBJ whole genome shotgun (WGS) entry which is preliminary data.</text>
</comment>
<dbReference type="InterPro" id="IPR048970">
    <property type="entry name" value="OB_Ssb-like"/>
</dbReference>
<dbReference type="PANTHER" id="PTHR31472">
    <property type="entry name" value="OS05G0244600 PROTEIN"/>
    <property type="match status" value="1"/>
</dbReference>
<evidence type="ECO:0000256" key="1">
    <source>
        <dbReference type="SAM" id="MobiDB-lite"/>
    </source>
</evidence>